<keyword evidence="2" id="KW-0560">Oxidoreductase</keyword>
<name>A0A8X8LDK0_9BACT</name>
<dbReference type="PANTHER" id="PTHR42879:SF2">
    <property type="entry name" value="3-OXOACYL-[ACYL-CARRIER-PROTEIN] REDUCTASE FABG"/>
    <property type="match status" value="1"/>
</dbReference>
<dbReference type="GO" id="GO:0016491">
    <property type="term" value="F:oxidoreductase activity"/>
    <property type="evidence" value="ECO:0007669"/>
    <property type="project" value="UniProtKB-KW"/>
</dbReference>
<evidence type="ECO:0000313" key="3">
    <source>
        <dbReference type="EMBL" id="SDW85899.1"/>
    </source>
</evidence>
<dbReference type="PRINTS" id="PR00080">
    <property type="entry name" value="SDRFAMILY"/>
</dbReference>
<dbReference type="AlphaFoldDB" id="A0A8X8LDK0"/>
<dbReference type="InterPro" id="IPR020904">
    <property type="entry name" value="Sc_DH/Rdtase_CS"/>
</dbReference>
<keyword evidence="4" id="KW-1185">Reference proteome</keyword>
<comment type="similarity">
    <text evidence="1">Belongs to the short-chain dehydrogenases/reductases (SDR) family.</text>
</comment>
<dbReference type="EMBL" id="FNNO01000006">
    <property type="protein sequence ID" value="SDW85899.1"/>
    <property type="molecule type" value="Genomic_DNA"/>
</dbReference>
<dbReference type="InterPro" id="IPR050259">
    <property type="entry name" value="SDR"/>
</dbReference>
<dbReference type="SUPFAM" id="SSF51735">
    <property type="entry name" value="NAD(P)-binding Rossmann-fold domains"/>
    <property type="match status" value="1"/>
</dbReference>
<gene>
    <name evidence="3" type="ORF">SAMN05444410_106152</name>
</gene>
<dbReference type="PANTHER" id="PTHR42879">
    <property type="entry name" value="3-OXOACYL-(ACYL-CARRIER-PROTEIN) REDUCTASE"/>
    <property type="match status" value="1"/>
</dbReference>
<dbReference type="InterPro" id="IPR036291">
    <property type="entry name" value="NAD(P)-bd_dom_sf"/>
</dbReference>
<comment type="caution">
    <text evidence="3">The sequence shown here is derived from an EMBL/GenBank/DDBJ whole genome shotgun (WGS) entry which is preliminary data.</text>
</comment>
<dbReference type="RefSeq" id="WP_092723615.1">
    <property type="nucleotide sequence ID" value="NZ_FNNO01000006.1"/>
</dbReference>
<organism evidence="3 4">
    <name type="scientific">Hydrobacter penzbergensis</name>
    <dbReference type="NCBI Taxonomy" id="1235997"/>
    <lineage>
        <taxon>Bacteria</taxon>
        <taxon>Pseudomonadati</taxon>
        <taxon>Bacteroidota</taxon>
        <taxon>Chitinophagia</taxon>
        <taxon>Chitinophagales</taxon>
        <taxon>Chitinophagaceae</taxon>
        <taxon>Hydrobacter</taxon>
    </lineage>
</organism>
<evidence type="ECO:0000256" key="1">
    <source>
        <dbReference type="ARBA" id="ARBA00006484"/>
    </source>
</evidence>
<reference evidence="3 4" key="1">
    <citation type="submission" date="2016-10" db="EMBL/GenBank/DDBJ databases">
        <authorList>
            <person name="Varghese N."/>
            <person name="Submissions S."/>
        </authorList>
    </citation>
    <scope>NUCLEOTIDE SEQUENCE [LARGE SCALE GENOMIC DNA]</scope>
    <source>
        <strain evidence="3 4">DSM 25353</strain>
    </source>
</reference>
<protein>
    <submittedName>
        <fullName evidence="3">3-oxoacyl-[acyl-carrier protein] reductase</fullName>
    </submittedName>
</protein>
<sequence length="249" mass="27817">MRFDFTGKTIIVTGATRGIGKQIADDLAELKANLILTGTNPDEIDMLNRSAITNSTSKKYHCVNFSENESLLEFIDELKKTDRVHGLINNAGINRLNYIDETLIEDWNDMISVNLSAPFQLIRCVSEKMKKQSYGRIVNVASIFSKISKERRSVYSATKFGIHGLTVGVSNDLARHNILVNTLSPGFVLTDLTRKNLSEKEQLEMAQMIPARRLAVTRDISNVAIFLMSDLNQYLTGQNIVVDGGFTNI</sequence>
<dbReference type="CDD" id="cd05233">
    <property type="entry name" value="SDR_c"/>
    <property type="match status" value="1"/>
</dbReference>
<evidence type="ECO:0000313" key="4">
    <source>
        <dbReference type="Proteomes" id="UP000198711"/>
    </source>
</evidence>
<evidence type="ECO:0000256" key="2">
    <source>
        <dbReference type="ARBA" id="ARBA00023002"/>
    </source>
</evidence>
<dbReference type="PRINTS" id="PR00081">
    <property type="entry name" value="GDHRDH"/>
</dbReference>
<dbReference type="InterPro" id="IPR002347">
    <property type="entry name" value="SDR_fam"/>
</dbReference>
<dbReference type="FunFam" id="3.40.50.720:FF:000173">
    <property type="entry name" value="3-oxoacyl-[acyl-carrier protein] reductase"/>
    <property type="match status" value="1"/>
</dbReference>
<dbReference type="Proteomes" id="UP000198711">
    <property type="component" value="Unassembled WGS sequence"/>
</dbReference>
<dbReference type="Pfam" id="PF13561">
    <property type="entry name" value="adh_short_C2"/>
    <property type="match status" value="1"/>
</dbReference>
<dbReference type="Gene3D" id="3.40.50.720">
    <property type="entry name" value="NAD(P)-binding Rossmann-like Domain"/>
    <property type="match status" value="1"/>
</dbReference>
<dbReference type="PROSITE" id="PS00061">
    <property type="entry name" value="ADH_SHORT"/>
    <property type="match status" value="1"/>
</dbReference>
<proteinExistence type="inferred from homology"/>
<accession>A0A8X8LDK0</accession>
<dbReference type="GO" id="GO:0032787">
    <property type="term" value="P:monocarboxylic acid metabolic process"/>
    <property type="evidence" value="ECO:0007669"/>
    <property type="project" value="UniProtKB-ARBA"/>
</dbReference>